<evidence type="ECO:0000256" key="8">
    <source>
        <dbReference type="PROSITE-ProRule" id="PRU00221"/>
    </source>
</evidence>
<keyword evidence="9" id="KW-0175">Coiled coil</keyword>
<dbReference type="Pfam" id="PF00400">
    <property type="entry name" value="WD40"/>
    <property type="match status" value="1"/>
</dbReference>
<dbReference type="PROSITE" id="PS00678">
    <property type="entry name" value="WD_REPEATS_1"/>
    <property type="match status" value="1"/>
</dbReference>
<feature type="domain" description="BING4 C-terminal" evidence="11">
    <location>
        <begin position="345"/>
        <end position="424"/>
    </location>
</feature>
<dbReference type="GO" id="GO:0000462">
    <property type="term" value="P:maturation of SSU-rRNA from tricistronic rRNA transcript (SSU-rRNA, 5.8S rRNA, LSU-rRNA)"/>
    <property type="evidence" value="ECO:0007669"/>
    <property type="project" value="TreeGrafter"/>
</dbReference>
<keyword evidence="3" id="KW-0698">rRNA processing</keyword>
<dbReference type="InterPro" id="IPR001680">
    <property type="entry name" value="WD40_rpt"/>
</dbReference>
<feature type="coiled-coil region" evidence="9">
    <location>
        <begin position="436"/>
        <end position="463"/>
    </location>
</feature>
<evidence type="ECO:0000256" key="10">
    <source>
        <dbReference type="SAM" id="MobiDB-lite"/>
    </source>
</evidence>
<evidence type="ECO:0000256" key="2">
    <source>
        <dbReference type="ARBA" id="ARBA00004604"/>
    </source>
</evidence>
<evidence type="ECO:0000313" key="12">
    <source>
        <dbReference type="EMBL" id="KAJ1916458.1"/>
    </source>
</evidence>
<dbReference type="InterPro" id="IPR040315">
    <property type="entry name" value="WDR46/Utp7"/>
</dbReference>
<proteinExistence type="predicted"/>
<feature type="repeat" description="WD" evidence="8">
    <location>
        <begin position="264"/>
        <end position="305"/>
    </location>
</feature>
<dbReference type="InterPro" id="IPR036322">
    <property type="entry name" value="WD40_repeat_dom_sf"/>
</dbReference>
<dbReference type="AlphaFoldDB" id="A0A9W8A0B4"/>
<organism evidence="12 13">
    <name type="scientific">Mycoemilia scoparia</name>
    <dbReference type="NCBI Taxonomy" id="417184"/>
    <lineage>
        <taxon>Eukaryota</taxon>
        <taxon>Fungi</taxon>
        <taxon>Fungi incertae sedis</taxon>
        <taxon>Zoopagomycota</taxon>
        <taxon>Kickxellomycotina</taxon>
        <taxon>Kickxellomycetes</taxon>
        <taxon>Kickxellales</taxon>
        <taxon>Kickxellaceae</taxon>
        <taxon>Mycoemilia</taxon>
    </lineage>
</organism>
<dbReference type="PANTHER" id="PTHR14085">
    <property type="entry name" value="WD-REPEAT PROTEIN BING4"/>
    <property type="match status" value="1"/>
</dbReference>
<evidence type="ECO:0000256" key="9">
    <source>
        <dbReference type="SAM" id="Coils"/>
    </source>
</evidence>
<dbReference type="FunFam" id="2.130.10.10:FF:000378">
    <property type="entry name" value="U3 small nucleolar RNA-associated protein 7"/>
    <property type="match status" value="1"/>
</dbReference>
<dbReference type="EMBL" id="JANBPU010000102">
    <property type="protein sequence ID" value="KAJ1916458.1"/>
    <property type="molecule type" value="Genomic_DNA"/>
</dbReference>
<sequence>MSENQKKPKATKATKKNLPKYKRGSDQAFINVTNWKSKIVLKQTKNKNESALLQAAQAENLLTESAGYLEAEGLEKTYKFTQQQIGENVDLNSAQKIFDLNLENFGPYHIDYTRNGRNILIGGRKGHIASFDWKNAKLKNELHLRETVRDVKWLHNESLFAVAQKKYVYIYDHTGAEVHCLKKHIEPHALDFLPYHFLLTSIGNQGVLRYQDISTGQLVAEHRTGMGACKVLCQNPYNAIEVLGHGSGVVSMWAPSSNQPLVKMLCHKGPVQSIAIDRSGTYMATSGLDGLLKVWDIRSYKELHSYYTPTPAHSLDISQLGLLSVGYGPHVTIWKDALKIKQQSPYLSHMMPSKSISSMKFVPYDDTLGIGHSSGISSIIVPGAGEPNFDALETNPFETQKQRREMEIHSLLDKIQPDMISLNPNSIGQAASTTREERVKAAKERLLENMAEKKENGIQLKKKKRGRNSAAHRFLRKRQKNVIDIKKLAALEKIEKERIEREKKRQGPNPETDTGALASFYADKKKR</sequence>
<dbReference type="Proteomes" id="UP001150538">
    <property type="component" value="Unassembled WGS sequence"/>
</dbReference>
<dbReference type="Gene3D" id="2.130.10.10">
    <property type="entry name" value="YVTN repeat-like/Quinoprotein amine dehydrogenase"/>
    <property type="match status" value="1"/>
</dbReference>
<dbReference type="GO" id="GO:0030686">
    <property type="term" value="C:90S preribosome"/>
    <property type="evidence" value="ECO:0007669"/>
    <property type="project" value="TreeGrafter"/>
</dbReference>
<evidence type="ECO:0000256" key="1">
    <source>
        <dbReference type="ARBA" id="ARBA00004099"/>
    </source>
</evidence>
<comment type="caution">
    <text evidence="12">The sequence shown here is derived from an EMBL/GenBank/DDBJ whole genome shotgun (WGS) entry which is preliminary data.</text>
</comment>
<dbReference type="SUPFAM" id="SSF50978">
    <property type="entry name" value="WD40 repeat-like"/>
    <property type="match status" value="1"/>
</dbReference>
<comment type="function">
    <text evidence="1">Involved in nucleolar processing of pre-18S ribosomal RNA.</text>
</comment>
<feature type="region of interest" description="Disordered" evidence="10">
    <location>
        <begin position="497"/>
        <end position="527"/>
    </location>
</feature>
<evidence type="ECO:0000256" key="5">
    <source>
        <dbReference type="ARBA" id="ARBA00022737"/>
    </source>
</evidence>
<evidence type="ECO:0000256" key="3">
    <source>
        <dbReference type="ARBA" id="ARBA00022552"/>
    </source>
</evidence>
<gene>
    <name evidence="12" type="primary">utp7</name>
    <name evidence="12" type="ORF">H4219_003765</name>
</gene>
<dbReference type="SMART" id="SM01033">
    <property type="entry name" value="BING4CT"/>
    <property type="match status" value="1"/>
</dbReference>
<reference evidence="12" key="1">
    <citation type="submission" date="2022-07" db="EMBL/GenBank/DDBJ databases">
        <title>Phylogenomic reconstructions and comparative analyses of Kickxellomycotina fungi.</title>
        <authorList>
            <person name="Reynolds N.K."/>
            <person name="Stajich J.E."/>
            <person name="Barry K."/>
            <person name="Grigoriev I.V."/>
            <person name="Crous P."/>
            <person name="Smith M.E."/>
        </authorList>
    </citation>
    <scope>NUCLEOTIDE SEQUENCE</scope>
    <source>
        <strain evidence="12">NBRC 100468</strain>
    </source>
</reference>
<dbReference type="PROSITE" id="PS50294">
    <property type="entry name" value="WD_REPEATS_REGION"/>
    <property type="match status" value="1"/>
</dbReference>
<evidence type="ECO:0000259" key="11">
    <source>
        <dbReference type="SMART" id="SM01033"/>
    </source>
</evidence>
<dbReference type="PROSITE" id="PS50082">
    <property type="entry name" value="WD_REPEATS_2"/>
    <property type="match status" value="1"/>
</dbReference>
<accession>A0A9W8A0B4</accession>
<keyword evidence="6" id="KW-0539">Nucleus</keyword>
<evidence type="ECO:0000256" key="7">
    <source>
        <dbReference type="ARBA" id="ARBA00076453"/>
    </source>
</evidence>
<protein>
    <recommendedName>
        <fullName evidence="7">U three protein 7</fullName>
    </recommendedName>
</protein>
<dbReference type="GO" id="GO:0032040">
    <property type="term" value="C:small-subunit processome"/>
    <property type="evidence" value="ECO:0007669"/>
    <property type="project" value="TreeGrafter"/>
</dbReference>
<comment type="subcellular location">
    <subcellularLocation>
        <location evidence="2">Nucleus</location>
        <location evidence="2">Nucleolus</location>
    </subcellularLocation>
</comment>
<dbReference type="InterPro" id="IPR015943">
    <property type="entry name" value="WD40/YVTN_repeat-like_dom_sf"/>
</dbReference>
<dbReference type="OrthoDB" id="10251154at2759"/>
<dbReference type="InterPro" id="IPR012952">
    <property type="entry name" value="BING4_C_dom"/>
</dbReference>
<keyword evidence="4 8" id="KW-0853">WD repeat</keyword>
<name>A0A9W8A0B4_9FUNG</name>
<dbReference type="SMART" id="SM00320">
    <property type="entry name" value="WD40"/>
    <property type="match status" value="4"/>
</dbReference>
<evidence type="ECO:0000256" key="6">
    <source>
        <dbReference type="ARBA" id="ARBA00023242"/>
    </source>
</evidence>
<dbReference type="InterPro" id="IPR019775">
    <property type="entry name" value="WD40_repeat_CS"/>
</dbReference>
<evidence type="ECO:0000313" key="13">
    <source>
        <dbReference type="Proteomes" id="UP001150538"/>
    </source>
</evidence>
<keyword evidence="13" id="KW-1185">Reference proteome</keyword>
<evidence type="ECO:0000256" key="4">
    <source>
        <dbReference type="ARBA" id="ARBA00022574"/>
    </source>
</evidence>
<keyword evidence="5" id="KW-0677">Repeat</keyword>
<dbReference type="PANTHER" id="PTHR14085:SF3">
    <property type="entry name" value="WD REPEAT-CONTAINING PROTEIN 46"/>
    <property type="match status" value="1"/>
</dbReference>
<dbReference type="Pfam" id="PF08149">
    <property type="entry name" value="BING4CT"/>
    <property type="match status" value="1"/>
</dbReference>